<feature type="compositionally biased region" description="Polar residues" evidence="1">
    <location>
        <begin position="121"/>
        <end position="134"/>
    </location>
</feature>
<protein>
    <submittedName>
        <fullName evidence="2">Uncharacterized protein</fullName>
    </submittedName>
</protein>
<evidence type="ECO:0000313" key="3">
    <source>
        <dbReference type="Proteomes" id="UP001286456"/>
    </source>
</evidence>
<reference evidence="2" key="1">
    <citation type="journal article" date="2023" name="Mol. Phylogenet. Evol.">
        <title>Genome-scale phylogeny and comparative genomics of the fungal order Sordariales.</title>
        <authorList>
            <person name="Hensen N."/>
            <person name="Bonometti L."/>
            <person name="Westerberg I."/>
            <person name="Brannstrom I.O."/>
            <person name="Guillou S."/>
            <person name="Cros-Aarteil S."/>
            <person name="Calhoun S."/>
            <person name="Haridas S."/>
            <person name="Kuo A."/>
            <person name="Mondo S."/>
            <person name="Pangilinan J."/>
            <person name="Riley R."/>
            <person name="LaButti K."/>
            <person name="Andreopoulos B."/>
            <person name="Lipzen A."/>
            <person name="Chen C."/>
            <person name="Yan M."/>
            <person name="Daum C."/>
            <person name="Ng V."/>
            <person name="Clum A."/>
            <person name="Steindorff A."/>
            <person name="Ohm R.A."/>
            <person name="Martin F."/>
            <person name="Silar P."/>
            <person name="Natvig D.O."/>
            <person name="Lalanne C."/>
            <person name="Gautier V."/>
            <person name="Ament-Velasquez S.L."/>
            <person name="Kruys A."/>
            <person name="Hutchinson M.I."/>
            <person name="Powell A.J."/>
            <person name="Barry K."/>
            <person name="Miller A.N."/>
            <person name="Grigoriev I.V."/>
            <person name="Debuchy R."/>
            <person name="Gladieux P."/>
            <person name="Hiltunen Thoren M."/>
            <person name="Johannesson H."/>
        </authorList>
    </citation>
    <scope>NUCLEOTIDE SEQUENCE</scope>
    <source>
        <strain evidence="2">SMH4131-1</strain>
    </source>
</reference>
<name>A0AAE0ILP7_9PEZI</name>
<keyword evidence="3" id="KW-1185">Reference proteome</keyword>
<reference evidence="2" key="2">
    <citation type="submission" date="2023-06" db="EMBL/GenBank/DDBJ databases">
        <authorList>
            <consortium name="Lawrence Berkeley National Laboratory"/>
            <person name="Haridas S."/>
            <person name="Hensen N."/>
            <person name="Bonometti L."/>
            <person name="Westerberg I."/>
            <person name="Brannstrom I.O."/>
            <person name="Guillou S."/>
            <person name="Cros-Aarteil S."/>
            <person name="Calhoun S."/>
            <person name="Kuo A."/>
            <person name="Mondo S."/>
            <person name="Pangilinan J."/>
            <person name="Riley R."/>
            <person name="Labutti K."/>
            <person name="Andreopoulos B."/>
            <person name="Lipzen A."/>
            <person name="Chen C."/>
            <person name="Yanf M."/>
            <person name="Daum C."/>
            <person name="Ng V."/>
            <person name="Clum A."/>
            <person name="Steindorff A."/>
            <person name="Ohm R."/>
            <person name="Martin F."/>
            <person name="Silar P."/>
            <person name="Natvig D."/>
            <person name="Lalanne C."/>
            <person name="Gautier V."/>
            <person name="Ament-Velasquez S.L."/>
            <person name="Kruys A."/>
            <person name="Hutchinson M.I."/>
            <person name="Powell A.J."/>
            <person name="Barry K."/>
            <person name="Miller A.N."/>
            <person name="Grigoriev I.V."/>
            <person name="Debuchy R."/>
            <person name="Gladieux P."/>
            <person name="Thoren M.H."/>
            <person name="Johannesson H."/>
        </authorList>
    </citation>
    <scope>NUCLEOTIDE SEQUENCE</scope>
    <source>
        <strain evidence="2">SMH4131-1</strain>
    </source>
</reference>
<accession>A0AAE0ILP7</accession>
<evidence type="ECO:0000256" key="1">
    <source>
        <dbReference type="SAM" id="MobiDB-lite"/>
    </source>
</evidence>
<dbReference type="EMBL" id="JAUEPO010000003">
    <property type="protein sequence ID" value="KAK3327102.1"/>
    <property type="molecule type" value="Genomic_DNA"/>
</dbReference>
<organism evidence="2 3">
    <name type="scientific">Cercophora scortea</name>
    <dbReference type="NCBI Taxonomy" id="314031"/>
    <lineage>
        <taxon>Eukaryota</taxon>
        <taxon>Fungi</taxon>
        <taxon>Dikarya</taxon>
        <taxon>Ascomycota</taxon>
        <taxon>Pezizomycotina</taxon>
        <taxon>Sordariomycetes</taxon>
        <taxon>Sordariomycetidae</taxon>
        <taxon>Sordariales</taxon>
        <taxon>Lasiosphaeriaceae</taxon>
        <taxon>Cercophora</taxon>
    </lineage>
</organism>
<proteinExistence type="predicted"/>
<dbReference type="Proteomes" id="UP001286456">
    <property type="component" value="Unassembled WGS sequence"/>
</dbReference>
<feature type="compositionally biased region" description="Acidic residues" evidence="1">
    <location>
        <begin position="87"/>
        <end position="119"/>
    </location>
</feature>
<feature type="compositionally biased region" description="Basic and acidic residues" evidence="1">
    <location>
        <begin position="20"/>
        <end position="33"/>
    </location>
</feature>
<feature type="region of interest" description="Disordered" evidence="1">
    <location>
        <begin position="1"/>
        <end position="146"/>
    </location>
</feature>
<evidence type="ECO:0000313" key="2">
    <source>
        <dbReference type="EMBL" id="KAK3327102.1"/>
    </source>
</evidence>
<feature type="compositionally biased region" description="Acidic residues" evidence="1">
    <location>
        <begin position="64"/>
        <end position="73"/>
    </location>
</feature>
<comment type="caution">
    <text evidence="2">The sequence shown here is derived from an EMBL/GenBank/DDBJ whole genome shotgun (WGS) entry which is preliminary data.</text>
</comment>
<sequence>MAVVCRSNGDHLKSPPNQHRTHDNTNEAQRKIGIENYDSQAEEEVSSPCIGRATKGKERAKVENDEDTEEDVNTYESITVGGHGGESTEEDVNEDPNDYDEDESEQEIEEEEDIPDTDSDQYNPQAGKNTTTARGPSPTGPENDPRVAELLQALQDARSRTGINNNSLAPVWLEEENELLMYLRDRWPKLSYSEMIKAPSFAN</sequence>
<dbReference type="AlphaFoldDB" id="A0AAE0ILP7"/>
<gene>
    <name evidence="2" type="ORF">B0T19DRAFT_460133</name>
</gene>